<dbReference type="Proteomes" id="UP001642409">
    <property type="component" value="Unassembled WGS sequence"/>
</dbReference>
<protein>
    <submittedName>
        <fullName evidence="3">Hypothetical_protein</fullName>
    </submittedName>
</protein>
<reference evidence="2" key="1">
    <citation type="submission" date="2023-06" db="EMBL/GenBank/DDBJ databases">
        <authorList>
            <person name="Kurt Z."/>
        </authorList>
    </citation>
    <scope>NUCLEOTIDE SEQUENCE</scope>
</reference>
<evidence type="ECO:0000313" key="3">
    <source>
        <dbReference type="EMBL" id="CAL6013346.1"/>
    </source>
</evidence>
<dbReference type="EMBL" id="CATOUU010000790">
    <property type="protein sequence ID" value="CAI9948709.1"/>
    <property type="molecule type" value="Genomic_DNA"/>
</dbReference>
<comment type="caution">
    <text evidence="2">The sequence shown here is derived from an EMBL/GenBank/DDBJ whole genome shotgun (WGS) entry which is preliminary data.</text>
</comment>
<gene>
    <name evidence="3" type="ORF">HINF_LOCUS23743</name>
    <name evidence="2" type="ORF">HINF_LOCUS36354</name>
</gene>
<evidence type="ECO:0000313" key="4">
    <source>
        <dbReference type="Proteomes" id="UP001642409"/>
    </source>
</evidence>
<sequence>MMRALQSTTQPLSKIQSKPIKPVRNAKQLVTVVHKPFQNPLKSEKSESTSQFLNIHNLQVIKEDEPIKILISENKLLLNELNQRTDKVQNSMRQLEQNINNLVHNHELIEKYIYKLEQHLQKQREKHRF</sequence>
<keyword evidence="4" id="KW-1185">Reference proteome</keyword>
<evidence type="ECO:0000256" key="1">
    <source>
        <dbReference type="SAM" id="Coils"/>
    </source>
</evidence>
<proteinExistence type="predicted"/>
<dbReference type="AlphaFoldDB" id="A0AA86Q9H3"/>
<reference evidence="3 4" key="2">
    <citation type="submission" date="2024-07" db="EMBL/GenBank/DDBJ databases">
        <authorList>
            <person name="Akdeniz Z."/>
        </authorList>
    </citation>
    <scope>NUCLEOTIDE SEQUENCE [LARGE SCALE GENOMIC DNA]</scope>
</reference>
<accession>A0AA86Q9H3</accession>
<evidence type="ECO:0000313" key="2">
    <source>
        <dbReference type="EMBL" id="CAI9948709.1"/>
    </source>
</evidence>
<organism evidence="2">
    <name type="scientific">Hexamita inflata</name>
    <dbReference type="NCBI Taxonomy" id="28002"/>
    <lineage>
        <taxon>Eukaryota</taxon>
        <taxon>Metamonada</taxon>
        <taxon>Diplomonadida</taxon>
        <taxon>Hexamitidae</taxon>
        <taxon>Hexamitinae</taxon>
        <taxon>Hexamita</taxon>
    </lineage>
</organism>
<name>A0AA86Q9H3_9EUKA</name>
<feature type="coiled-coil region" evidence="1">
    <location>
        <begin position="78"/>
        <end position="112"/>
    </location>
</feature>
<dbReference type="EMBL" id="CAXDID020000068">
    <property type="protein sequence ID" value="CAL6013346.1"/>
    <property type="molecule type" value="Genomic_DNA"/>
</dbReference>
<keyword evidence="1" id="KW-0175">Coiled coil</keyword>